<evidence type="ECO:0000313" key="2">
    <source>
        <dbReference type="EMBL" id="KRM13912.1"/>
    </source>
</evidence>
<dbReference type="OrthoDB" id="4624at2"/>
<feature type="transmembrane region" description="Helical" evidence="1">
    <location>
        <begin position="39"/>
        <end position="58"/>
    </location>
</feature>
<comment type="caution">
    <text evidence="2">The sequence shown here is derived from an EMBL/GenBank/DDBJ whole genome shotgun (WGS) entry which is preliminary data.</text>
</comment>
<evidence type="ECO:0000313" key="3">
    <source>
        <dbReference type="Proteomes" id="UP000051315"/>
    </source>
</evidence>
<feature type="transmembrane region" description="Helical" evidence="1">
    <location>
        <begin position="108"/>
        <end position="134"/>
    </location>
</feature>
<evidence type="ECO:0000256" key="1">
    <source>
        <dbReference type="SAM" id="Phobius"/>
    </source>
</evidence>
<dbReference type="STRING" id="1423735.FC15_GL000015"/>
<name>A0A0R1W7M0_9LACO</name>
<dbReference type="InterPro" id="IPR030949">
    <property type="entry name" value="ECF_S_folate_fam"/>
</dbReference>
<dbReference type="GO" id="GO:0022857">
    <property type="term" value="F:transmembrane transporter activity"/>
    <property type="evidence" value="ECO:0007669"/>
    <property type="project" value="InterPro"/>
</dbReference>
<reference evidence="2 3" key="1">
    <citation type="journal article" date="2015" name="Genome Announc.">
        <title>Expanding the biotechnology potential of lactobacilli through comparative genomics of 213 strains and associated genera.</title>
        <authorList>
            <person name="Sun Z."/>
            <person name="Harris H.M."/>
            <person name="McCann A."/>
            <person name="Guo C."/>
            <person name="Argimon S."/>
            <person name="Zhang W."/>
            <person name="Yang X."/>
            <person name="Jeffery I.B."/>
            <person name="Cooney J.C."/>
            <person name="Kagawa T.F."/>
            <person name="Liu W."/>
            <person name="Song Y."/>
            <person name="Salvetti E."/>
            <person name="Wrobel A."/>
            <person name="Rasinkangas P."/>
            <person name="Parkhill J."/>
            <person name="Rea M.C."/>
            <person name="O'Sullivan O."/>
            <person name="Ritari J."/>
            <person name="Douillard F.P."/>
            <person name="Paul Ross R."/>
            <person name="Yang R."/>
            <person name="Briner A.E."/>
            <person name="Felis G.E."/>
            <person name="de Vos W.M."/>
            <person name="Barrangou R."/>
            <person name="Klaenhammer T.R."/>
            <person name="Caufield P.W."/>
            <person name="Cui Y."/>
            <person name="Zhang H."/>
            <person name="O'Toole P.W."/>
        </authorList>
    </citation>
    <scope>NUCLEOTIDE SEQUENCE [LARGE SCALE GENOMIC DNA]</scope>
    <source>
        <strain evidence="2 3">DSM 17758</strain>
    </source>
</reference>
<keyword evidence="1" id="KW-0812">Transmembrane</keyword>
<protein>
    <recommendedName>
        <fullName evidence="4">Folate family ECF transporter S component</fullName>
    </recommendedName>
</protein>
<organism evidence="2 3">
    <name type="scientific">Lapidilactobacillus concavus DSM 17758</name>
    <dbReference type="NCBI Taxonomy" id="1423735"/>
    <lineage>
        <taxon>Bacteria</taxon>
        <taxon>Bacillati</taxon>
        <taxon>Bacillota</taxon>
        <taxon>Bacilli</taxon>
        <taxon>Lactobacillales</taxon>
        <taxon>Lactobacillaceae</taxon>
        <taxon>Lapidilactobacillus</taxon>
    </lineage>
</organism>
<evidence type="ECO:0008006" key="4">
    <source>
        <dbReference type="Google" id="ProtNLM"/>
    </source>
</evidence>
<proteinExistence type="predicted"/>
<feature type="transmembrane region" description="Helical" evidence="1">
    <location>
        <begin position="146"/>
        <end position="164"/>
    </location>
</feature>
<dbReference type="PATRIC" id="fig|1423735.3.peg.15"/>
<dbReference type="RefSeq" id="WP_057822669.1">
    <property type="nucleotide sequence ID" value="NZ_AZFX01000001.1"/>
</dbReference>
<dbReference type="Gene3D" id="1.10.1760.20">
    <property type="match status" value="1"/>
</dbReference>
<feature type="transmembrane region" description="Helical" evidence="1">
    <location>
        <begin position="78"/>
        <end position="96"/>
    </location>
</feature>
<dbReference type="InterPro" id="IPR024529">
    <property type="entry name" value="ECF_trnsprt_substrate-spec"/>
</dbReference>
<keyword evidence="1" id="KW-1133">Transmembrane helix</keyword>
<dbReference type="NCBIfam" id="TIGR04518">
    <property type="entry name" value="ECF_S_folT_fam"/>
    <property type="match status" value="1"/>
</dbReference>
<accession>A0A0R1W7M0</accession>
<dbReference type="AlphaFoldDB" id="A0A0R1W7M0"/>
<dbReference type="Pfam" id="PF12822">
    <property type="entry name" value="ECF_trnsprt"/>
    <property type="match status" value="1"/>
</dbReference>
<dbReference type="EMBL" id="AZFX01000001">
    <property type="protein sequence ID" value="KRM13912.1"/>
    <property type="molecule type" value="Genomic_DNA"/>
</dbReference>
<keyword evidence="1" id="KW-0472">Membrane</keyword>
<dbReference type="Proteomes" id="UP000051315">
    <property type="component" value="Unassembled WGS sequence"/>
</dbReference>
<sequence>MNRITNHQSNLFRLIYLAFLIVVRLAVGRFSFGTTFLQLSGTFLVSALIGYWYGPLYAGVAGGISDVVGALLFPNGPFNPAFTLVAILSGVIYGVLLDHRTMSRLSWWHVALLSLLINLGINLVINTLLLYLMYHTPFWSLFWVRLPKELLMIPIYYFGIYYLLKTVDRLHLTERIDQHHPDRRTPRK</sequence>
<keyword evidence="3" id="KW-1185">Reference proteome</keyword>
<gene>
    <name evidence="2" type="ORF">FC15_GL000015</name>
</gene>
<feature type="transmembrane region" description="Helical" evidence="1">
    <location>
        <begin position="12"/>
        <end position="32"/>
    </location>
</feature>